<dbReference type="Gene3D" id="3.80.10.10">
    <property type="entry name" value="Ribonuclease Inhibitor"/>
    <property type="match status" value="1"/>
</dbReference>
<proteinExistence type="predicted"/>
<dbReference type="SUPFAM" id="SSF52200">
    <property type="entry name" value="Toll/Interleukin receptor TIR domain"/>
    <property type="match status" value="1"/>
</dbReference>
<dbReference type="Pfam" id="PF23282">
    <property type="entry name" value="WHD_ROQ1"/>
    <property type="match status" value="1"/>
</dbReference>
<dbReference type="InterPro" id="IPR035897">
    <property type="entry name" value="Toll_tir_struct_dom_sf"/>
</dbReference>
<evidence type="ECO:0000313" key="5">
    <source>
        <dbReference type="EMBL" id="BAT97024.1"/>
    </source>
</evidence>
<dbReference type="Gene3D" id="3.40.50.10140">
    <property type="entry name" value="Toll/interleukin-1 receptor homology (TIR) domain"/>
    <property type="match status" value="1"/>
</dbReference>
<dbReference type="Proteomes" id="UP000291084">
    <property type="component" value="Chromosome 9"/>
</dbReference>
<dbReference type="InterPro" id="IPR044974">
    <property type="entry name" value="Disease_R_plants"/>
</dbReference>
<evidence type="ECO:0000256" key="1">
    <source>
        <dbReference type="ARBA" id="ARBA00022614"/>
    </source>
</evidence>
<dbReference type="AlphaFoldDB" id="A0A0S3SW06"/>
<dbReference type="Pfam" id="PF01582">
    <property type="entry name" value="TIR"/>
    <property type="match status" value="1"/>
</dbReference>
<gene>
    <name evidence="5" type="primary">Vigan.09G036500</name>
    <name evidence="5" type="ORF">VIGAN_09036500</name>
</gene>
<dbReference type="Gene3D" id="1.10.8.430">
    <property type="entry name" value="Helical domain of apoptotic protease-activating factors"/>
    <property type="match status" value="1"/>
</dbReference>
<dbReference type="EMBL" id="AP015042">
    <property type="protein sequence ID" value="BAT97024.1"/>
    <property type="molecule type" value="Genomic_DNA"/>
</dbReference>
<dbReference type="SUPFAM" id="SSF52540">
    <property type="entry name" value="P-loop containing nucleoside triphosphate hydrolases"/>
    <property type="match status" value="1"/>
</dbReference>
<dbReference type="FunFam" id="1.10.8.430:FF:000002">
    <property type="entry name" value="Disease resistance protein (TIR-NBS-LRR class)"/>
    <property type="match status" value="1"/>
</dbReference>
<evidence type="ECO:0000313" key="6">
    <source>
        <dbReference type="Proteomes" id="UP000291084"/>
    </source>
</evidence>
<dbReference type="InterPro" id="IPR036390">
    <property type="entry name" value="WH_DNA-bd_sf"/>
</dbReference>
<organism evidence="5 6">
    <name type="scientific">Vigna angularis var. angularis</name>
    <dbReference type="NCBI Taxonomy" id="157739"/>
    <lineage>
        <taxon>Eukaryota</taxon>
        <taxon>Viridiplantae</taxon>
        <taxon>Streptophyta</taxon>
        <taxon>Embryophyta</taxon>
        <taxon>Tracheophyta</taxon>
        <taxon>Spermatophyta</taxon>
        <taxon>Magnoliopsida</taxon>
        <taxon>eudicotyledons</taxon>
        <taxon>Gunneridae</taxon>
        <taxon>Pentapetalae</taxon>
        <taxon>rosids</taxon>
        <taxon>fabids</taxon>
        <taxon>Fabales</taxon>
        <taxon>Fabaceae</taxon>
        <taxon>Papilionoideae</taxon>
        <taxon>50 kb inversion clade</taxon>
        <taxon>NPAAA clade</taxon>
        <taxon>indigoferoid/millettioid clade</taxon>
        <taxon>Phaseoleae</taxon>
        <taxon>Vigna</taxon>
    </lineage>
</organism>
<dbReference type="PROSITE" id="PS50104">
    <property type="entry name" value="TIR"/>
    <property type="match status" value="1"/>
</dbReference>
<keyword evidence="1" id="KW-0433">Leucine-rich repeat</keyword>
<dbReference type="Gene3D" id="3.40.50.300">
    <property type="entry name" value="P-loop containing nucleotide triphosphate hydrolases"/>
    <property type="match status" value="1"/>
</dbReference>
<sequence length="1033" mass="117480">MDVASSLSIFSNFRVSGEVFIHCLGDDIHRNFVSHLSSSLLQAGVKHSLVSAEMLSEKFMPSITRFQIGIVVFTKAYIESYRCVEDLLRIIECHENHGLIVMPVFYDIDPSDLPDLKMESSYVRDPITGGFKKNPKVWSVKTTVKVTQMETERFNYPFILYTSAGSHAVNRVANLPTWDESKHRDDAELVEEIVKSVLAKLDRAFPVTKFSVELETHVKNVIGLFENQPIEVCRIGIWGMGGSGKTTLAKAIYNKIPFTFGDKSFIQDIRKVCQTDGRRGLVQLQKQLLSDVLKYVKIESGEMEKTTIDRLSGKKLFIVFDDVNGIDQLKHLCGNGIRLGAGSVIIITTRHLDLLYQQKVDYVYEMDELDEHDSVELFSWHAFREAEPREDFNKLARSVIAYCGGLPLALEVLGSYLSKRSENEWRSVLSKLEKIPNTQVQNILRISFDDLCNEMEKDIFLDVCCFFIGKDREYVTEILNGCGLHADIGIKILIERGLLKIEKNNKLGMHHLLRNMGREIVRQTSTMQPGKRSRLWVPKDVLDVLTKNTGTEAIVGLSLNGKLTNSDSFKADAFKEMKKLRFLQLDHVRLTGDYGYLSKQLRCISWHGFSLEHIPNNFYLEGAIAMDFQHSNLRLLWKEPTVFPLLKILNLSHSKYLTETPDFSKLPSLEKLILKHCVSLGKVHQSIGYLHNLVLINLKGCTNLSNLPSEAYKLKSLKTLILSGCLKIDIFKEDILHMKSLKTLISENTAVEQVPISVVSSKSIGYIHVDEEKGLSLTVLHSIILSWMSHTFNPLYRNRPFRGISSSLVSMNVEHNALVDLAPILGSILNLRTVLVQQYVTEYPIPHQLIAFLEEVQQVRRVTWTTSTQLSNNPFSPYLIQFGGYQEEVFNTLRKSIYDEGLAGRQSRKVFLPSDNYPHWLAYMNEGHSVTFTLPDNFHMDGMILCVEHLSRLGDPTQYLICVLVANYSKCTIQLFNRETITSLNDVDWQDVISHMGCGDQLEIFIIFEKGFEVQKTAVYLVCNGSITLYSKP</sequence>
<dbReference type="InterPro" id="IPR027417">
    <property type="entry name" value="P-loop_NTPase"/>
</dbReference>
<protein>
    <recommendedName>
        <fullName evidence="4">TIR domain-containing protein</fullName>
    </recommendedName>
</protein>
<keyword evidence="3" id="KW-0611">Plant defense</keyword>
<dbReference type="Pfam" id="PF00931">
    <property type="entry name" value="NB-ARC"/>
    <property type="match status" value="1"/>
</dbReference>
<dbReference type="GO" id="GO:0043531">
    <property type="term" value="F:ADP binding"/>
    <property type="evidence" value="ECO:0007669"/>
    <property type="project" value="InterPro"/>
</dbReference>
<keyword evidence="6" id="KW-1185">Reference proteome</keyword>
<feature type="domain" description="TIR" evidence="4">
    <location>
        <begin position="15"/>
        <end position="201"/>
    </location>
</feature>
<dbReference type="GO" id="GO:0006952">
    <property type="term" value="P:defense response"/>
    <property type="evidence" value="ECO:0007669"/>
    <property type="project" value="UniProtKB-KW"/>
</dbReference>
<name>A0A0S3SW06_PHAAN</name>
<evidence type="ECO:0000259" key="4">
    <source>
        <dbReference type="PROSITE" id="PS50104"/>
    </source>
</evidence>
<dbReference type="InterPro" id="IPR032675">
    <property type="entry name" value="LRR_dom_sf"/>
</dbReference>
<accession>A0A0S3SW06</accession>
<dbReference type="GO" id="GO:0007165">
    <property type="term" value="P:signal transduction"/>
    <property type="evidence" value="ECO:0007669"/>
    <property type="project" value="InterPro"/>
</dbReference>
<dbReference type="InterPro" id="IPR002182">
    <property type="entry name" value="NB-ARC"/>
</dbReference>
<dbReference type="InterPro" id="IPR058192">
    <property type="entry name" value="WHD_ROQ1-like"/>
</dbReference>
<reference evidence="5 6" key="1">
    <citation type="journal article" date="2015" name="Sci. Rep.">
        <title>The power of single molecule real-time sequencing technology in the de novo assembly of a eukaryotic genome.</title>
        <authorList>
            <person name="Sakai H."/>
            <person name="Naito K."/>
            <person name="Ogiso-Tanaka E."/>
            <person name="Takahashi Y."/>
            <person name="Iseki K."/>
            <person name="Muto C."/>
            <person name="Satou K."/>
            <person name="Teruya K."/>
            <person name="Shiroma A."/>
            <person name="Shimoji M."/>
            <person name="Hirano T."/>
            <person name="Itoh T."/>
            <person name="Kaga A."/>
            <person name="Tomooka N."/>
        </authorList>
    </citation>
    <scope>NUCLEOTIDE SEQUENCE [LARGE SCALE GENOMIC DNA]</scope>
    <source>
        <strain evidence="6">cv. Shumari</strain>
    </source>
</reference>
<dbReference type="SUPFAM" id="SSF52058">
    <property type="entry name" value="L domain-like"/>
    <property type="match status" value="1"/>
</dbReference>
<evidence type="ECO:0000256" key="2">
    <source>
        <dbReference type="ARBA" id="ARBA00022737"/>
    </source>
</evidence>
<dbReference type="SUPFAM" id="SSF46785">
    <property type="entry name" value="Winged helix' DNA-binding domain"/>
    <property type="match status" value="1"/>
</dbReference>
<dbReference type="OrthoDB" id="1901675at2759"/>
<dbReference type="PANTHER" id="PTHR11017:SF560">
    <property type="entry name" value="RESISTANCE PROTEIN (TIR-NBS-LRR CLASS), PUTATIVE-RELATED"/>
    <property type="match status" value="1"/>
</dbReference>
<dbReference type="PANTHER" id="PTHR11017">
    <property type="entry name" value="LEUCINE-RICH REPEAT-CONTAINING PROTEIN"/>
    <property type="match status" value="1"/>
</dbReference>
<dbReference type="InterPro" id="IPR000157">
    <property type="entry name" value="TIR_dom"/>
</dbReference>
<keyword evidence="2" id="KW-0677">Repeat</keyword>
<dbReference type="InterPro" id="IPR042197">
    <property type="entry name" value="Apaf_helical"/>
</dbReference>
<dbReference type="PRINTS" id="PR00364">
    <property type="entry name" value="DISEASERSIST"/>
</dbReference>
<evidence type="ECO:0000256" key="3">
    <source>
        <dbReference type="ARBA" id="ARBA00022821"/>
    </source>
</evidence>